<comment type="caution">
    <text evidence="3">The sequence shown here is derived from an EMBL/GenBank/DDBJ whole genome shotgun (WGS) entry which is preliminary data.</text>
</comment>
<gene>
    <name evidence="3" type="ORF">AFM11_35300</name>
</gene>
<evidence type="ECO:0008006" key="5">
    <source>
        <dbReference type="Google" id="ProtNLM"/>
    </source>
</evidence>
<dbReference type="Proteomes" id="UP000070612">
    <property type="component" value="Unassembled WGS sequence"/>
</dbReference>
<keyword evidence="1" id="KW-0175">Coiled coil</keyword>
<dbReference type="EMBL" id="LGTW01000042">
    <property type="protein sequence ID" value="KWX19557.1"/>
    <property type="molecule type" value="Genomic_DNA"/>
</dbReference>
<evidence type="ECO:0000256" key="2">
    <source>
        <dbReference type="SAM" id="MobiDB-lite"/>
    </source>
</evidence>
<proteinExistence type="predicted"/>
<feature type="region of interest" description="Disordered" evidence="2">
    <location>
        <begin position="1"/>
        <end position="36"/>
    </location>
</feature>
<dbReference type="PATRIC" id="fig|59750.3.peg.5790"/>
<feature type="coiled-coil region" evidence="1">
    <location>
        <begin position="69"/>
        <end position="96"/>
    </location>
</feature>
<organism evidence="3 4">
    <name type="scientific">Mycolicibacterium wolinskyi</name>
    <dbReference type="NCBI Taxonomy" id="59750"/>
    <lineage>
        <taxon>Bacteria</taxon>
        <taxon>Bacillati</taxon>
        <taxon>Actinomycetota</taxon>
        <taxon>Actinomycetes</taxon>
        <taxon>Mycobacteriales</taxon>
        <taxon>Mycobacteriaceae</taxon>
        <taxon>Mycolicibacterium</taxon>
    </lineage>
</organism>
<protein>
    <recommendedName>
        <fullName evidence="5">Ribbon-helix-helix protein CopG domain-containing protein</fullName>
    </recommendedName>
</protein>
<evidence type="ECO:0000313" key="3">
    <source>
        <dbReference type="EMBL" id="KWX19557.1"/>
    </source>
</evidence>
<accession>A0A132PBD0</accession>
<evidence type="ECO:0000313" key="4">
    <source>
        <dbReference type="Proteomes" id="UP000070612"/>
    </source>
</evidence>
<sequence>MPRNTPTATERRTSKVDAAEQPDEVTDPKGGRPVQARLTADVARKFDAVARARGMKDSDLVRYAINLMLKEAASDLDKLQETMMRDFEEARRLLAE</sequence>
<feature type="compositionally biased region" description="Basic and acidic residues" evidence="2">
    <location>
        <begin position="9"/>
        <end position="18"/>
    </location>
</feature>
<evidence type="ECO:0000256" key="1">
    <source>
        <dbReference type="SAM" id="Coils"/>
    </source>
</evidence>
<reference evidence="3 4" key="1">
    <citation type="submission" date="2015-07" db="EMBL/GenBank/DDBJ databases">
        <title>A draft genome sequence of Mycobacterium wolinskyi.</title>
        <authorList>
            <person name="de Man T.J."/>
            <person name="Perry K.A."/>
            <person name="Coulliette A.D."/>
            <person name="Jensen B."/>
            <person name="Toney N.C."/>
            <person name="Limbago B.M."/>
            <person name="Noble-Wang J."/>
        </authorList>
    </citation>
    <scope>NUCLEOTIDE SEQUENCE [LARGE SCALE GENOMIC DNA]</scope>
    <source>
        <strain evidence="3 4">CDC_01</strain>
    </source>
</reference>
<keyword evidence="4" id="KW-1185">Reference proteome</keyword>
<dbReference type="RefSeq" id="WP_067859774.1">
    <property type="nucleotide sequence ID" value="NZ_LGTW01000042.1"/>
</dbReference>
<name>A0A132PBD0_9MYCO</name>
<dbReference type="AlphaFoldDB" id="A0A132PBD0"/>